<keyword evidence="2" id="KW-0235">DNA replication</keyword>
<feature type="domain" description="DNA polymerase delta subunit OB-fold" evidence="4">
    <location>
        <begin position="32"/>
        <end position="162"/>
    </location>
</feature>
<dbReference type="Pfam" id="PF04042">
    <property type="entry name" value="DNA_pol_E_B"/>
    <property type="match status" value="1"/>
</dbReference>
<sequence length="721" mass="82870">MENDTTCVFVRDKVPLDDFKRFLLSSKNCQHQFSSIYFTRLNALRDNVIQKAKTKWAPYKVINISNLVEFQENELCIITGTLYKHQELKKSTLQMLSKELQFCPQPLQSNYALFKNILFLEDETLRIKLTGNHMNIQSIVTGIVCAMLGRQQENGTFWVEDWCFPGYSSAPSTSCISIKKSKMILLVSGLSLVNNINSFGLTLLSEWIVGMAGNSCIQKEAAHIAHVIIAGNSVRGFIETFDHKNYSKKQKYNEILTKETQVATHRLDEFLKPIVKCCCVTLMPGEFDPVCHTLPQQPLHPCLLPQTIRYKSFNSATNPWVGSIGSRIIAGSSGQPIQDIMKVANLTENTPLAWLENTLYWRHYVPTAPDKLPSYPYFENDPFIIKESLDIYFVGNMEEYDTKVISDEGHIVRLVCIPNFSKTRTVVLLDLESLETFPISFEANSHEQSGINFLQLFRSYGERERENRRNIDNDLETWTGRWMPERLGDPTPPPKILSKNEYSHDDYSQNFIHSIPMGIVSTQCDDAKTNLTIDWDGSPVNYTCYNRRIIPNTEINPMLYCEEVPTAYVAAHKCMNEKIEYDSDIPIYGTHRALWPVYGEYKFLPKQRWLHSMEHGAVVMLYHPCANPLEVKRLKSLIKGCLRRHIITPYNLLEEDRPLALLTWGCRLTMSYVNPTVVKHFVRVKALRGPERLSNDGYFQDQLLSKAELVFDKDDSILCPY</sequence>
<proteinExistence type="inferred from homology"/>
<dbReference type="PANTHER" id="PTHR10416">
    <property type="entry name" value="DNA POLYMERASE DELTA SUBUNIT 2"/>
    <property type="match status" value="1"/>
</dbReference>
<evidence type="ECO:0000256" key="1">
    <source>
        <dbReference type="ARBA" id="ARBA00006035"/>
    </source>
</evidence>
<comment type="caution">
    <text evidence="5">The sequence shown here is derived from an EMBL/GenBank/DDBJ whole genome shotgun (WGS) entry which is preliminary data.</text>
</comment>
<keyword evidence="6" id="KW-1185">Reference proteome</keyword>
<dbReference type="Gene3D" id="2.40.50.430">
    <property type="match status" value="1"/>
</dbReference>
<dbReference type="Pfam" id="PF18018">
    <property type="entry name" value="DNA_pol_D_N"/>
    <property type="match status" value="1"/>
</dbReference>
<reference evidence="5 6" key="1">
    <citation type="journal article" date="2024" name="Ann. Entomol. Soc. Am.">
        <title>Genomic analyses of the southern and eastern yellowjacket wasps (Hymenoptera: Vespidae) reveal evolutionary signatures of social life.</title>
        <authorList>
            <person name="Catto M.A."/>
            <person name="Caine P.B."/>
            <person name="Orr S.E."/>
            <person name="Hunt B.G."/>
            <person name="Goodisman M.A.D."/>
        </authorList>
    </citation>
    <scope>NUCLEOTIDE SEQUENCE [LARGE SCALE GENOMIC DNA]</scope>
    <source>
        <strain evidence="5">232</strain>
        <tissue evidence="5">Head and thorax</tissue>
    </source>
</reference>
<dbReference type="GO" id="GO:0006260">
    <property type="term" value="P:DNA replication"/>
    <property type="evidence" value="ECO:0007669"/>
    <property type="project" value="UniProtKB-KW"/>
</dbReference>
<dbReference type="InterPro" id="IPR007185">
    <property type="entry name" value="DNA_pol_a/d/e_bsu"/>
</dbReference>
<gene>
    <name evidence="5" type="ORF">V1477_016972</name>
</gene>
<dbReference type="Gene3D" id="3.60.21.50">
    <property type="match status" value="1"/>
</dbReference>
<name>A0ABD2B4Q0_VESMC</name>
<protein>
    <submittedName>
        <fullName evidence="5">DNA polymerase delta subunit 2-like isoform X1</fullName>
    </submittedName>
</protein>
<dbReference type="InterPro" id="IPR040663">
    <property type="entry name" value="DNA_pol_D_N"/>
</dbReference>
<dbReference type="PANTHER" id="PTHR10416:SF0">
    <property type="entry name" value="DNA POLYMERASE DELTA SUBUNIT 2"/>
    <property type="match status" value="1"/>
</dbReference>
<evidence type="ECO:0000259" key="3">
    <source>
        <dbReference type="Pfam" id="PF04042"/>
    </source>
</evidence>
<dbReference type="InterPro" id="IPR021454">
    <property type="entry name" value="DUF3105"/>
</dbReference>
<dbReference type="AlphaFoldDB" id="A0ABD2B4Q0"/>
<evidence type="ECO:0000313" key="5">
    <source>
        <dbReference type="EMBL" id="KAL2727696.1"/>
    </source>
</evidence>
<organism evidence="5 6">
    <name type="scientific">Vespula maculifrons</name>
    <name type="common">Eastern yellow jacket</name>
    <name type="synonym">Wasp</name>
    <dbReference type="NCBI Taxonomy" id="7453"/>
    <lineage>
        <taxon>Eukaryota</taxon>
        <taxon>Metazoa</taxon>
        <taxon>Ecdysozoa</taxon>
        <taxon>Arthropoda</taxon>
        <taxon>Hexapoda</taxon>
        <taxon>Insecta</taxon>
        <taxon>Pterygota</taxon>
        <taxon>Neoptera</taxon>
        <taxon>Endopterygota</taxon>
        <taxon>Hymenoptera</taxon>
        <taxon>Apocrita</taxon>
        <taxon>Aculeata</taxon>
        <taxon>Vespoidea</taxon>
        <taxon>Vespidae</taxon>
        <taxon>Vespinae</taxon>
        <taxon>Vespula</taxon>
    </lineage>
</organism>
<dbReference type="EMBL" id="JAYRBN010000100">
    <property type="protein sequence ID" value="KAL2727696.1"/>
    <property type="molecule type" value="Genomic_DNA"/>
</dbReference>
<accession>A0ABD2B4Q0</accession>
<evidence type="ECO:0000259" key="4">
    <source>
        <dbReference type="Pfam" id="PF18018"/>
    </source>
</evidence>
<evidence type="ECO:0000256" key="2">
    <source>
        <dbReference type="ARBA" id="ARBA00022705"/>
    </source>
</evidence>
<dbReference type="Pfam" id="PF11303">
    <property type="entry name" value="DUF3105"/>
    <property type="match status" value="1"/>
</dbReference>
<dbReference type="Proteomes" id="UP001607303">
    <property type="component" value="Unassembled WGS sequence"/>
</dbReference>
<dbReference type="InterPro" id="IPR024826">
    <property type="entry name" value="DNA_pol_delta/II_ssu"/>
</dbReference>
<feature type="domain" description="DNA polymerase alpha/delta/epsilon subunit B" evidence="3">
    <location>
        <begin position="184"/>
        <end position="401"/>
    </location>
</feature>
<dbReference type="GO" id="GO:0043625">
    <property type="term" value="C:delta DNA polymerase complex"/>
    <property type="evidence" value="ECO:0007669"/>
    <property type="project" value="UniProtKB-ARBA"/>
</dbReference>
<evidence type="ECO:0000313" key="6">
    <source>
        <dbReference type="Proteomes" id="UP001607303"/>
    </source>
</evidence>
<comment type="similarity">
    <text evidence="1">Belongs to the DNA polymerase delta/II small subunit family.</text>
</comment>